<dbReference type="RefSeq" id="WP_378264690.1">
    <property type="nucleotide sequence ID" value="NZ_JBHSIT010000018.1"/>
</dbReference>
<dbReference type="PROSITE" id="PS00122">
    <property type="entry name" value="CARBOXYLESTERASE_B_1"/>
    <property type="match status" value="1"/>
</dbReference>
<dbReference type="InterPro" id="IPR002018">
    <property type="entry name" value="CarbesteraseB"/>
</dbReference>
<dbReference type="InterPro" id="IPR050309">
    <property type="entry name" value="Type-B_Carboxylest/Lipase"/>
</dbReference>
<dbReference type="Pfam" id="PF00135">
    <property type="entry name" value="COesterase"/>
    <property type="match status" value="1"/>
</dbReference>
<protein>
    <recommendedName>
        <fullName evidence="3">Carboxylic ester hydrolase</fullName>
        <ecNumber evidence="3">3.1.1.-</ecNumber>
    </recommendedName>
</protein>
<keyword evidence="2 3" id="KW-0378">Hydrolase</keyword>
<organism evidence="5 6">
    <name type="scientific">Actinomadura gamaensis</name>
    <dbReference type="NCBI Taxonomy" id="1763541"/>
    <lineage>
        <taxon>Bacteria</taxon>
        <taxon>Bacillati</taxon>
        <taxon>Actinomycetota</taxon>
        <taxon>Actinomycetes</taxon>
        <taxon>Streptosporangiales</taxon>
        <taxon>Thermomonosporaceae</taxon>
        <taxon>Actinomadura</taxon>
    </lineage>
</organism>
<evidence type="ECO:0000256" key="2">
    <source>
        <dbReference type="ARBA" id="ARBA00022801"/>
    </source>
</evidence>
<keyword evidence="6" id="KW-1185">Reference proteome</keyword>
<dbReference type="PANTHER" id="PTHR11559">
    <property type="entry name" value="CARBOXYLESTERASE"/>
    <property type="match status" value="1"/>
</dbReference>
<comment type="caution">
    <text evidence="5">The sequence shown here is derived from an EMBL/GenBank/DDBJ whole genome shotgun (WGS) entry which is preliminary data.</text>
</comment>
<dbReference type="Gene3D" id="3.40.50.1820">
    <property type="entry name" value="alpha/beta hydrolase"/>
    <property type="match status" value="1"/>
</dbReference>
<name>A0ABV9UAX1_9ACTN</name>
<comment type="similarity">
    <text evidence="1 3">Belongs to the type-B carboxylesterase/lipase family.</text>
</comment>
<dbReference type="EC" id="3.1.1.-" evidence="3"/>
<dbReference type="InterPro" id="IPR019826">
    <property type="entry name" value="Carboxylesterase_B_AS"/>
</dbReference>
<evidence type="ECO:0000313" key="6">
    <source>
        <dbReference type="Proteomes" id="UP001595872"/>
    </source>
</evidence>
<dbReference type="InterPro" id="IPR029058">
    <property type="entry name" value="AB_hydrolase_fold"/>
</dbReference>
<evidence type="ECO:0000259" key="4">
    <source>
        <dbReference type="Pfam" id="PF00135"/>
    </source>
</evidence>
<feature type="domain" description="Carboxylesterase type B" evidence="4">
    <location>
        <begin position="3"/>
        <end position="310"/>
    </location>
</feature>
<accession>A0ABV9UAX1</accession>
<gene>
    <name evidence="5" type="ORF">ACFPCY_40355</name>
</gene>
<dbReference type="SUPFAM" id="SSF53474">
    <property type="entry name" value="alpha/beta-Hydrolases"/>
    <property type="match status" value="1"/>
</dbReference>
<evidence type="ECO:0000313" key="5">
    <source>
        <dbReference type="EMBL" id="MFC4913606.1"/>
    </source>
</evidence>
<proteinExistence type="inferred from homology"/>
<dbReference type="Proteomes" id="UP001595872">
    <property type="component" value="Unassembled WGS sequence"/>
</dbReference>
<reference evidence="6" key="1">
    <citation type="journal article" date="2019" name="Int. J. Syst. Evol. Microbiol.">
        <title>The Global Catalogue of Microorganisms (GCM) 10K type strain sequencing project: providing services to taxonomists for standard genome sequencing and annotation.</title>
        <authorList>
            <consortium name="The Broad Institute Genomics Platform"/>
            <consortium name="The Broad Institute Genome Sequencing Center for Infectious Disease"/>
            <person name="Wu L."/>
            <person name="Ma J."/>
        </authorList>
    </citation>
    <scope>NUCLEOTIDE SEQUENCE [LARGE SCALE GENOMIC DNA]</scope>
    <source>
        <strain evidence="6">KLKA75</strain>
    </source>
</reference>
<evidence type="ECO:0000256" key="1">
    <source>
        <dbReference type="ARBA" id="ARBA00005964"/>
    </source>
</evidence>
<sequence length="428" mass="44897">MTTVATAAGTVRGGPDDGTIAFRGVPYAAPARRFAPPEPPVPWDGVREARAFGPPAPQRPGRMAWVPGLEIDPESGRENCLTLNVWTPGTAGRRPVLVFLHGGAFVFGSGAQPMYRGTPLARDHDLVVVTLNYRLGVLGFACDDEIPANLGLRDQVAALEWVRANIAAFGGDPDRITLAGHSAGGMSVLALMGAPSARGLFQRAAVMSGLPYGFATGTRARAFTAAFRRALGRAQPRSAPLKAVLAAEGEAARTLPPVEGVLPVAPVVDGAFLPRHPMDAVRSGAVPPLPLLVTTTAEEMRLFAAIDPATLSAAGARTELVMARPADELARWHAAHGGEVRRVRFEHRSPYAHAGVRLGAAHLVDVPFHLGTLHDRRLAPLTGTGPDVAALGAETAAAFADFCHGRETVPCRTRSASRSSDRATSAPI</sequence>
<dbReference type="EMBL" id="JBHSIT010000018">
    <property type="protein sequence ID" value="MFC4913606.1"/>
    <property type="molecule type" value="Genomic_DNA"/>
</dbReference>
<evidence type="ECO:0000256" key="3">
    <source>
        <dbReference type="RuleBase" id="RU361235"/>
    </source>
</evidence>